<dbReference type="AlphaFoldDB" id="X1RP71"/>
<dbReference type="EMBL" id="BARV01044064">
    <property type="protein sequence ID" value="GAI68791.1"/>
    <property type="molecule type" value="Genomic_DNA"/>
</dbReference>
<name>X1RP71_9ZZZZ</name>
<organism evidence="1">
    <name type="scientific">marine sediment metagenome</name>
    <dbReference type="NCBI Taxonomy" id="412755"/>
    <lineage>
        <taxon>unclassified sequences</taxon>
        <taxon>metagenomes</taxon>
        <taxon>ecological metagenomes</taxon>
    </lineage>
</organism>
<reference evidence="1" key="1">
    <citation type="journal article" date="2014" name="Front. Microbiol.">
        <title>High frequency of phylogenetically diverse reductive dehalogenase-homologous genes in deep subseafloor sedimentary metagenomes.</title>
        <authorList>
            <person name="Kawai M."/>
            <person name="Futagami T."/>
            <person name="Toyoda A."/>
            <person name="Takaki Y."/>
            <person name="Nishi S."/>
            <person name="Hori S."/>
            <person name="Arai W."/>
            <person name="Tsubouchi T."/>
            <person name="Morono Y."/>
            <person name="Uchiyama I."/>
            <person name="Ito T."/>
            <person name="Fujiyama A."/>
            <person name="Inagaki F."/>
            <person name="Takami H."/>
        </authorList>
    </citation>
    <scope>NUCLEOTIDE SEQUENCE</scope>
    <source>
        <strain evidence="1">Expedition CK06-06</strain>
    </source>
</reference>
<comment type="caution">
    <text evidence="1">The sequence shown here is derived from an EMBL/GenBank/DDBJ whole genome shotgun (WGS) entry which is preliminary data.</text>
</comment>
<accession>X1RP71</accession>
<gene>
    <name evidence="1" type="ORF">S06H3_65439</name>
</gene>
<feature type="non-terminal residue" evidence="1">
    <location>
        <position position="1"/>
    </location>
</feature>
<sequence>QIPGLIASGKICDAKSIAGLLTFLEYQKAQ</sequence>
<evidence type="ECO:0000313" key="1">
    <source>
        <dbReference type="EMBL" id="GAI68791.1"/>
    </source>
</evidence>
<protein>
    <submittedName>
        <fullName evidence="1">Uncharacterized protein</fullName>
    </submittedName>
</protein>
<proteinExistence type="predicted"/>